<reference evidence="3" key="2">
    <citation type="submission" date="2020-09" db="EMBL/GenBank/DDBJ databases">
        <authorList>
            <person name="Sun Q."/>
            <person name="Ohkuma M."/>
        </authorList>
    </citation>
    <scope>NUCLEOTIDE SEQUENCE</scope>
    <source>
        <strain evidence="3">JCM 4637</strain>
    </source>
</reference>
<keyword evidence="2" id="KW-1133">Transmembrane helix</keyword>
<sequence>MGVAWAWVLGPATVSALSSAPERRAGLAMGASWTFHNLGGAIGLAVGVVLYRVQASTSLDSALPGAAAGTWAEEAAADPSRAAELPAEKTSLSASGTPNTSASRHTPEGTVDQATT</sequence>
<keyword evidence="2" id="KW-0472">Membrane</keyword>
<dbReference type="SUPFAM" id="SSF103473">
    <property type="entry name" value="MFS general substrate transporter"/>
    <property type="match status" value="1"/>
</dbReference>
<dbReference type="InterPro" id="IPR036259">
    <property type="entry name" value="MFS_trans_sf"/>
</dbReference>
<protein>
    <recommendedName>
        <fullName evidence="5">MFS transporter</fullName>
    </recommendedName>
</protein>
<dbReference type="RefSeq" id="WP_229897388.1">
    <property type="nucleotide sequence ID" value="NZ_BMVC01000001.1"/>
</dbReference>
<reference evidence="3" key="1">
    <citation type="journal article" date="2014" name="Int. J. Syst. Evol. Microbiol.">
        <title>Complete genome sequence of Corynebacterium casei LMG S-19264T (=DSM 44701T), isolated from a smear-ripened cheese.</title>
        <authorList>
            <consortium name="US DOE Joint Genome Institute (JGI-PGF)"/>
            <person name="Walter F."/>
            <person name="Albersmeier A."/>
            <person name="Kalinowski J."/>
            <person name="Ruckert C."/>
        </authorList>
    </citation>
    <scope>NUCLEOTIDE SEQUENCE</scope>
    <source>
        <strain evidence="3">JCM 4637</strain>
    </source>
</reference>
<evidence type="ECO:0000256" key="1">
    <source>
        <dbReference type="SAM" id="MobiDB-lite"/>
    </source>
</evidence>
<feature type="compositionally biased region" description="Polar residues" evidence="1">
    <location>
        <begin position="90"/>
        <end position="104"/>
    </location>
</feature>
<evidence type="ECO:0000256" key="2">
    <source>
        <dbReference type="SAM" id="Phobius"/>
    </source>
</evidence>
<evidence type="ECO:0008006" key="5">
    <source>
        <dbReference type="Google" id="ProtNLM"/>
    </source>
</evidence>
<accession>A0A918WSD2</accession>
<evidence type="ECO:0000313" key="4">
    <source>
        <dbReference type="Proteomes" id="UP000638353"/>
    </source>
</evidence>
<gene>
    <name evidence="3" type="ORF">GCM10010334_02990</name>
</gene>
<organism evidence="3 4">
    <name type="scientific">Streptomyces finlayi</name>
    <dbReference type="NCBI Taxonomy" id="67296"/>
    <lineage>
        <taxon>Bacteria</taxon>
        <taxon>Bacillati</taxon>
        <taxon>Actinomycetota</taxon>
        <taxon>Actinomycetes</taxon>
        <taxon>Kitasatosporales</taxon>
        <taxon>Streptomycetaceae</taxon>
        <taxon>Streptomyces</taxon>
    </lineage>
</organism>
<name>A0A918WSD2_9ACTN</name>
<dbReference type="AlphaFoldDB" id="A0A918WSD2"/>
<keyword evidence="2" id="KW-0812">Transmembrane</keyword>
<evidence type="ECO:0000313" key="3">
    <source>
        <dbReference type="EMBL" id="GHC78073.1"/>
    </source>
</evidence>
<dbReference type="EMBL" id="BMVC01000001">
    <property type="protein sequence ID" value="GHC78073.1"/>
    <property type="molecule type" value="Genomic_DNA"/>
</dbReference>
<feature type="transmembrane region" description="Helical" evidence="2">
    <location>
        <begin position="35"/>
        <end position="53"/>
    </location>
</feature>
<proteinExistence type="predicted"/>
<feature type="region of interest" description="Disordered" evidence="1">
    <location>
        <begin position="74"/>
        <end position="116"/>
    </location>
</feature>
<feature type="compositionally biased region" description="Low complexity" evidence="1">
    <location>
        <begin position="74"/>
        <end position="85"/>
    </location>
</feature>
<comment type="caution">
    <text evidence="3">The sequence shown here is derived from an EMBL/GenBank/DDBJ whole genome shotgun (WGS) entry which is preliminary data.</text>
</comment>
<dbReference type="Proteomes" id="UP000638353">
    <property type="component" value="Unassembled WGS sequence"/>
</dbReference>